<keyword evidence="21" id="KW-0275">Fatty acid biosynthesis</keyword>
<dbReference type="Pfam" id="PF00698">
    <property type="entry name" value="Acyl_transf_1"/>
    <property type="match status" value="1"/>
</dbReference>
<evidence type="ECO:0000256" key="20">
    <source>
        <dbReference type="ARBA" id="ARBA00023098"/>
    </source>
</evidence>
<comment type="catalytic activity">
    <reaction evidence="46">
        <text>(2E)-dodecenoyl-[ACP] + NADPH + H(+) = dodecanoyl-[ACP] + NADP(+)</text>
        <dbReference type="Rhea" id="RHEA:41880"/>
        <dbReference type="Rhea" id="RHEA-COMP:9643"/>
        <dbReference type="Rhea" id="RHEA-COMP:9644"/>
        <dbReference type="ChEBI" id="CHEBI:15378"/>
        <dbReference type="ChEBI" id="CHEBI:57783"/>
        <dbReference type="ChEBI" id="CHEBI:58349"/>
        <dbReference type="ChEBI" id="CHEBI:65264"/>
        <dbReference type="ChEBI" id="CHEBI:78472"/>
    </reaction>
    <physiologicalReaction direction="left-to-right" evidence="46">
        <dbReference type="Rhea" id="RHEA:41881"/>
    </physiologicalReaction>
</comment>
<evidence type="ECO:0000256" key="16">
    <source>
        <dbReference type="ARBA" id="ARBA00022898"/>
    </source>
</evidence>
<dbReference type="InterPro" id="IPR018201">
    <property type="entry name" value="Ketoacyl_synth_AS"/>
</dbReference>
<keyword evidence="20" id="KW-0443">Lipid metabolism</keyword>
<comment type="catalytic activity">
    <reaction evidence="25">
        <text>(3R)-hydroxyhexanoyl-[ACP] = (2E)-hexenoyl-[ACP] + H2O</text>
        <dbReference type="Rhea" id="RHEA:41828"/>
        <dbReference type="Rhea" id="RHEA-COMP:9630"/>
        <dbReference type="Rhea" id="RHEA-COMP:9631"/>
        <dbReference type="ChEBI" id="CHEBI:15377"/>
        <dbReference type="ChEBI" id="CHEBI:78457"/>
        <dbReference type="ChEBI" id="CHEBI:78458"/>
    </reaction>
    <physiologicalReaction direction="left-to-right" evidence="25">
        <dbReference type="Rhea" id="RHEA:41829"/>
    </physiologicalReaction>
</comment>
<dbReference type="Pfam" id="PF00107">
    <property type="entry name" value="ADH_zinc_N"/>
    <property type="match status" value="1"/>
</dbReference>
<protein>
    <recommendedName>
        <fullName evidence="7">Fatty acid synthase</fullName>
        <ecNumber evidence="5">1.1.1.100</ecNumber>
        <ecNumber evidence="2">1.3.1.39</ecNumber>
        <ecNumber evidence="6">2.3.1.41</ecNumber>
        <ecNumber evidence="4">2.3.1.85</ecNumber>
        <ecNumber evidence="3">3.1.2.14</ecNumber>
    </recommendedName>
</protein>
<dbReference type="InterPro" id="IPR049391">
    <property type="entry name" value="FAS_pseudo-KR"/>
</dbReference>
<dbReference type="InterPro" id="IPR029063">
    <property type="entry name" value="SAM-dependent_MTases_sf"/>
</dbReference>
<evidence type="ECO:0000256" key="64">
    <source>
        <dbReference type="PROSITE-ProRule" id="PRU01363"/>
    </source>
</evidence>
<dbReference type="EC" id="3.1.2.14" evidence="3"/>
<dbReference type="InterPro" id="IPR014031">
    <property type="entry name" value="Ketoacyl_synth_C"/>
</dbReference>
<evidence type="ECO:0000256" key="26">
    <source>
        <dbReference type="ARBA" id="ARBA00023388"/>
    </source>
</evidence>
<dbReference type="SMART" id="SM00825">
    <property type="entry name" value="PKS_KS"/>
    <property type="match status" value="1"/>
</dbReference>
<dbReference type="Gene3D" id="3.40.366.10">
    <property type="entry name" value="Malonyl-Coenzyme A Acyl Carrier Protein, domain 2"/>
    <property type="match status" value="1"/>
</dbReference>
<comment type="catalytic activity">
    <reaction evidence="44">
        <text>acetyl-[ACP] + malonyl-[ACP] + H(+) = 3-oxobutanoyl-[ACP] + holo-[ACP] + CO2</text>
        <dbReference type="Rhea" id="RHEA:41800"/>
        <dbReference type="Rhea" id="RHEA-COMP:9621"/>
        <dbReference type="Rhea" id="RHEA-COMP:9623"/>
        <dbReference type="Rhea" id="RHEA-COMP:9625"/>
        <dbReference type="Rhea" id="RHEA-COMP:9685"/>
        <dbReference type="ChEBI" id="CHEBI:15378"/>
        <dbReference type="ChEBI" id="CHEBI:16526"/>
        <dbReference type="ChEBI" id="CHEBI:64479"/>
        <dbReference type="ChEBI" id="CHEBI:78446"/>
        <dbReference type="ChEBI" id="CHEBI:78449"/>
        <dbReference type="ChEBI" id="CHEBI:78450"/>
    </reaction>
    <physiologicalReaction direction="left-to-right" evidence="44">
        <dbReference type="Rhea" id="RHEA:41801"/>
    </physiologicalReaction>
</comment>
<evidence type="ECO:0000256" key="8">
    <source>
        <dbReference type="ARBA" id="ARBA00022450"/>
    </source>
</evidence>
<comment type="catalytic activity">
    <reaction evidence="33">
        <text>acetyl-CoA + n malonyl-CoA + 2n NADPH + 2n H(+) = a long-chain fatty acid + (n+1) CoA + n CO2 + 2n NADP(+).</text>
        <dbReference type="EC" id="2.3.1.85"/>
    </reaction>
</comment>
<evidence type="ECO:0000256" key="24">
    <source>
        <dbReference type="ARBA" id="ARBA00023351"/>
    </source>
</evidence>
<dbReference type="InterPro" id="IPR057326">
    <property type="entry name" value="KR_dom"/>
</dbReference>
<comment type="function">
    <text evidence="32">Fatty acid synthetase is a multifunctional enzyme that catalyzes the de novo biosynthesis of long-chain saturated fatty acids starting from acetyl-CoA and malonyl-CoA in the presence of NADPH. This multifunctional protein contains 7 catalytic activities and a site for the binding of the prosthetic group 4'-phosphopantetheine of the acyl carrier protein ([ACP]) domain.</text>
</comment>
<evidence type="ECO:0000256" key="46">
    <source>
        <dbReference type="ARBA" id="ARBA00048281"/>
    </source>
</evidence>
<evidence type="ECO:0000256" key="32">
    <source>
        <dbReference type="ARBA" id="ARBA00023442"/>
    </source>
</evidence>
<dbReference type="InterPro" id="IPR050091">
    <property type="entry name" value="PKS_NRPS_Biosynth_Enz"/>
</dbReference>
<dbReference type="UniPathway" id="UPA00094"/>
<evidence type="ECO:0000256" key="4">
    <source>
        <dbReference type="ARBA" id="ARBA00012873"/>
    </source>
</evidence>
<evidence type="ECO:0000256" key="19">
    <source>
        <dbReference type="ARBA" id="ARBA00023027"/>
    </source>
</evidence>
<dbReference type="InterPro" id="IPR036291">
    <property type="entry name" value="NAD(P)-bd_dom_sf"/>
</dbReference>
<accession>A0A6L2PXU7</accession>
<dbReference type="Gene3D" id="3.90.180.10">
    <property type="entry name" value="Medium-chain alcohol dehydrogenases, catalytic domain"/>
    <property type="match status" value="1"/>
</dbReference>
<evidence type="ECO:0000256" key="18">
    <source>
        <dbReference type="ARBA" id="ARBA00023002"/>
    </source>
</evidence>
<dbReference type="Gene3D" id="3.40.50.720">
    <property type="entry name" value="NAD(P)-binding Rossmann-like Domain"/>
    <property type="match status" value="1"/>
</dbReference>
<keyword evidence="16" id="KW-0663">Pyridoxal phosphate</keyword>
<feature type="region of interest" description="N-terminal hotdog fold" evidence="64">
    <location>
        <begin position="873"/>
        <end position="999"/>
    </location>
</feature>
<dbReference type="GO" id="GO:0004315">
    <property type="term" value="F:3-oxoacyl-[acyl-carrier-protein] synthase activity"/>
    <property type="evidence" value="ECO:0007669"/>
    <property type="project" value="UniProtKB-EC"/>
</dbReference>
<dbReference type="InterPro" id="IPR042104">
    <property type="entry name" value="PKS_dehydratase_sf"/>
</dbReference>
<evidence type="ECO:0000256" key="51">
    <source>
        <dbReference type="ARBA" id="ARBA00048650"/>
    </source>
</evidence>
<proteinExistence type="predicted"/>
<dbReference type="GO" id="GO:0004313">
    <property type="term" value="F:[acyl-carrier-protein] S-acetyltransferase activity"/>
    <property type="evidence" value="ECO:0007669"/>
    <property type="project" value="UniProtKB-EC"/>
</dbReference>
<gene>
    <name evidence="68" type="ORF">Cfor_08487</name>
</gene>
<feature type="region of interest" description="C-terminal hotdog fold" evidence="64">
    <location>
        <begin position="1014"/>
        <end position="1141"/>
    </location>
</feature>
<dbReference type="InterPro" id="IPR001227">
    <property type="entry name" value="Ac_transferase_dom_sf"/>
</dbReference>
<dbReference type="FunCoup" id="A0A6L2PXU7">
    <property type="interactions" value="499"/>
</dbReference>
<evidence type="ECO:0000259" key="67">
    <source>
        <dbReference type="PROSITE" id="PS52019"/>
    </source>
</evidence>
<comment type="catalytic activity">
    <reaction evidence="47">
        <text>tetradecanoyl-[ACP] + H2O = tetradecanoate + holo-[ACP] + H(+)</text>
        <dbReference type="Rhea" id="RHEA:30123"/>
        <dbReference type="Rhea" id="RHEA-COMP:9648"/>
        <dbReference type="Rhea" id="RHEA-COMP:9685"/>
        <dbReference type="ChEBI" id="CHEBI:15377"/>
        <dbReference type="ChEBI" id="CHEBI:15378"/>
        <dbReference type="ChEBI" id="CHEBI:30807"/>
        <dbReference type="ChEBI" id="CHEBI:64479"/>
        <dbReference type="ChEBI" id="CHEBI:78477"/>
        <dbReference type="EC" id="3.1.2.14"/>
    </reaction>
    <physiologicalReaction direction="left-to-right" evidence="47">
        <dbReference type="Rhea" id="RHEA:30124"/>
    </physiologicalReaction>
</comment>
<dbReference type="EMBL" id="BLKM01000691">
    <property type="protein sequence ID" value="GFG37359.1"/>
    <property type="molecule type" value="Genomic_DNA"/>
</dbReference>
<evidence type="ECO:0000256" key="60">
    <source>
        <dbReference type="ARBA" id="ARBA00049422"/>
    </source>
</evidence>
<keyword evidence="8" id="KW-0596">Phosphopantetheine</keyword>
<comment type="catalytic activity">
    <reaction evidence="61">
        <text>butanoyl-[ACP] + malonyl-[ACP] + H(+) = 3-oxohexanoyl-[ACP] + holo-[ACP] + CO2</text>
        <dbReference type="Rhea" id="RHEA:41820"/>
        <dbReference type="Rhea" id="RHEA-COMP:9623"/>
        <dbReference type="Rhea" id="RHEA-COMP:9628"/>
        <dbReference type="Rhea" id="RHEA-COMP:9629"/>
        <dbReference type="Rhea" id="RHEA-COMP:9685"/>
        <dbReference type="ChEBI" id="CHEBI:15378"/>
        <dbReference type="ChEBI" id="CHEBI:16526"/>
        <dbReference type="ChEBI" id="CHEBI:64479"/>
        <dbReference type="ChEBI" id="CHEBI:78449"/>
        <dbReference type="ChEBI" id="CHEBI:78454"/>
        <dbReference type="ChEBI" id="CHEBI:78456"/>
    </reaction>
    <physiologicalReaction direction="left-to-right" evidence="61">
        <dbReference type="Rhea" id="RHEA:41821"/>
    </physiologicalReaction>
</comment>
<comment type="catalytic activity">
    <reaction evidence="30">
        <text>(3R)-hydroxyhexadecanoyl-[ACP] = (2E)-hexadecenoyl-[ACP] + H2O</text>
        <dbReference type="Rhea" id="RHEA:41908"/>
        <dbReference type="Rhea" id="RHEA-COMP:9650"/>
        <dbReference type="Rhea" id="RHEA-COMP:9651"/>
        <dbReference type="ChEBI" id="CHEBI:15377"/>
        <dbReference type="ChEBI" id="CHEBI:78480"/>
        <dbReference type="ChEBI" id="CHEBI:78481"/>
    </reaction>
    <physiologicalReaction direction="left-to-right" evidence="30">
        <dbReference type="Rhea" id="RHEA:41909"/>
    </physiologicalReaction>
</comment>
<dbReference type="Gene3D" id="3.40.47.10">
    <property type="match status" value="1"/>
</dbReference>
<dbReference type="Pfam" id="PF16197">
    <property type="entry name" value="KAsynt_C_assoc"/>
    <property type="match status" value="1"/>
</dbReference>
<dbReference type="CDD" id="cd05195">
    <property type="entry name" value="enoyl_red"/>
    <property type="match status" value="1"/>
</dbReference>
<comment type="catalytic activity">
    <reaction evidence="24">
        <text>(3R)-hydroxydodecanoyl-[ACP] = (2E)-dodecenoyl-[ACP] + H2O</text>
        <dbReference type="Rhea" id="RHEA:41876"/>
        <dbReference type="Rhea" id="RHEA-COMP:9642"/>
        <dbReference type="Rhea" id="RHEA-COMP:9643"/>
        <dbReference type="ChEBI" id="CHEBI:15377"/>
        <dbReference type="ChEBI" id="CHEBI:78470"/>
        <dbReference type="ChEBI" id="CHEBI:78472"/>
    </reaction>
    <physiologicalReaction direction="left-to-right" evidence="24">
        <dbReference type="Rhea" id="RHEA:41877"/>
    </physiologicalReaction>
</comment>
<dbReference type="Gene3D" id="3.10.129.110">
    <property type="entry name" value="Polyketide synthase dehydratase"/>
    <property type="match status" value="1"/>
</dbReference>
<evidence type="ECO:0000256" key="12">
    <source>
        <dbReference type="ARBA" id="ARBA00022799"/>
    </source>
</evidence>
<evidence type="ECO:0000256" key="22">
    <source>
        <dbReference type="ARBA" id="ARBA00023268"/>
    </source>
</evidence>
<comment type="catalytic activity">
    <reaction evidence="60">
        <text>3-oxooctanoyl-[ACP] + NADPH + H(+) = (3R)-hydroxyoctanoyl-[ACP] + NADP(+)</text>
        <dbReference type="Rhea" id="RHEA:41840"/>
        <dbReference type="Rhea" id="RHEA-COMP:9633"/>
        <dbReference type="Rhea" id="RHEA-COMP:9634"/>
        <dbReference type="ChEBI" id="CHEBI:15378"/>
        <dbReference type="ChEBI" id="CHEBI:57783"/>
        <dbReference type="ChEBI" id="CHEBI:58349"/>
        <dbReference type="ChEBI" id="CHEBI:78460"/>
        <dbReference type="ChEBI" id="CHEBI:78461"/>
    </reaction>
    <physiologicalReaction direction="left-to-right" evidence="60">
        <dbReference type="Rhea" id="RHEA:41841"/>
    </physiologicalReaction>
</comment>
<dbReference type="EC" id="2.3.1.85" evidence="4"/>
<evidence type="ECO:0000256" key="5">
    <source>
        <dbReference type="ARBA" id="ARBA00012948"/>
    </source>
</evidence>
<evidence type="ECO:0000256" key="29">
    <source>
        <dbReference type="ARBA" id="ARBA00023399"/>
    </source>
</evidence>
<evidence type="ECO:0000256" key="47">
    <source>
        <dbReference type="ARBA" id="ARBA00048289"/>
    </source>
</evidence>
<evidence type="ECO:0000256" key="45">
    <source>
        <dbReference type="ARBA" id="ARBA00048051"/>
    </source>
</evidence>
<dbReference type="CDD" id="cd08954">
    <property type="entry name" value="KR_1_FAS_SDR_x"/>
    <property type="match status" value="1"/>
</dbReference>
<comment type="catalytic activity">
    <reaction evidence="41">
        <text>(2E)-hexadecenoyl-[ACP] + NADPH + H(+) = hexadecanoyl-[ACP] + NADP(+)</text>
        <dbReference type="Rhea" id="RHEA:41912"/>
        <dbReference type="Rhea" id="RHEA-COMP:9651"/>
        <dbReference type="Rhea" id="RHEA-COMP:9652"/>
        <dbReference type="ChEBI" id="CHEBI:15378"/>
        <dbReference type="ChEBI" id="CHEBI:57783"/>
        <dbReference type="ChEBI" id="CHEBI:58349"/>
        <dbReference type="ChEBI" id="CHEBI:78481"/>
        <dbReference type="ChEBI" id="CHEBI:78483"/>
    </reaction>
    <physiologicalReaction direction="left-to-right" evidence="41">
        <dbReference type="Rhea" id="RHEA:41913"/>
    </physiologicalReaction>
</comment>
<evidence type="ECO:0000256" key="59">
    <source>
        <dbReference type="ARBA" id="ARBA00049414"/>
    </source>
</evidence>
<dbReference type="GO" id="GO:0019171">
    <property type="term" value="F:(3R)-hydroxyacyl-[acyl-carrier-protein] dehydratase activity"/>
    <property type="evidence" value="ECO:0007669"/>
    <property type="project" value="UniProtKB-EC"/>
</dbReference>
<evidence type="ECO:0000256" key="10">
    <source>
        <dbReference type="ARBA" id="ARBA00022553"/>
    </source>
</evidence>
<evidence type="ECO:0000256" key="23">
    <source>
        <dbReference type="ARBA" id="ARBA00023332"/>
    </source>
</evidence>
<keyword evidence="12" id="KW-0702">S-nitrosylation</keyword>
<dbReference type="InterPro" id="IPR016039">
    <property type="entry name" value="Thiolase-like"/>
</dbReference>
<evidence type="ECO:0000313" key="69">
    <source>
        <dbReference type="Proteomes" id="UP000502823"/>
    </source>
</evidence>
<evidence type="ECO:0000256" key="30">
    <source>
        <dbReference type="ARBA" id="ARBA00023401"/>
    </source>
</evidence>
<dbReference type="FunFam" id="1.10.1200.10:FF:000013">
    <property type="entry name" value="Fatty acid synthase"/>
    <property type="match status" value="1"/>
</dbReference>
<comment type="catalytic activity">
    <reaction evidence="52">
        <text>holo-[ACP] + acetyl-CoA = acetyl-[ACP] + CoA</text>
        <dbReference type="Rhea" id="RHEA:41788"/>
        <dbReference type="Rhea" id="RHEA-COMP:9621"/>
        <dbReference type="Rhea" id="RHEA-COMP:9685"/>
        <dbReference type="ChEBI" id="CHEBI:57287"/>
        <dbReference type="ChEBI" id="CHEBI:57288"/>
        <dbReference type="ChEBI" id="CHEBI:64479"/>
        <dbReference type="ChEBI" id="CHEBI:78446"/>
        <dbReference type="EC" id="2.3.1.38"/>
    </reaction>
    <physiologicalReaction direction="left-to-right" evidence="52">
        <dbReference type="Rhea" id="RHEA:41789"/>
    </physiologicalReaction>
</comment>
<dbReference type="PROSITE" id="PS52004">
    <property type="entry name" value="KS3_2"/>
    <property type="match status" value="1"/>
</dbReference>
<keyword evidence="19" id="KW-0520">NAD</keyword>
<evidence type="ECO:0000256" key="50">
    <source>
        <dbReference type="ARBA" id="ARBA00048571"/>
    </source>
</evidence>
<keyword evidence="11" id="KW-0808">Transferase</keyword>
<keyword evidence="13" id="KW-0378">Hydrolase</keyword>
<dbReference type="InParanoid" id="A0A6L2PXU7"/>
<dbReference type="SMART" id="SM00829">
    <property type="entry name" value="PKS_ER"/>
    <property type="match status" value="1"/>
</dbReference>
<comment type="catalytic activity">
    <reaction evidence="34">
        <text>3-oxooctadecanoyl-[ACP] + NADPH + H(+) = (3R)-hydroxyoctadecanoyl-[ACP] + NADP(+)</text>
        <dbReference type="Rhea" id="RHEA:41920"/>
        <dbReference type="Rhea" id="RHEA-COMP:9653"/>
        <dbReference type="Rhea" id="RHEA-COMP:9654"/>
        <dbReference type="ChEBI" id="CHEBI:15378"/>
        <dbReference type="ChEBI" id="CHEBI:57783"/>
        <dbReference type="ChEBI" id="CHEBI:58349"/>
        <dbReference type="ChEBI" id="CHEBI:78487"/>
        <dbReference type="ChEBI" id="CHEBI:78488"/>
    </reaction>
    <physiologicalReaction direction="left-to-right" evidence="34">
        <dbReference type="Rhea" id="RHEA:41921"/>
    </physiologicalReaction>
</comment>
<keyword evidence="14" id="KW-0276">Fatty acid metabolism</keyword>
<dbReference type="GO" id="GO:0004316">
    <property type="term" value="F:3-oxoacyl-[acyl-carrier-protein] reductase (NADPH) activity"/>
    <property type="evidence" value="ECO:0007669"/>
    <property type="project" value="UniProtKB-EC"/>
</dbReference>
<dbReference type="InterPro" id="IPR013149">
    <property type="entry name" value="ADH-like_C"/>
</dbReference>
<dbReference type="InterPro" id="IPR036736">
    <property type="entry name" value="ACP-like_sf"/>
</dbReference>
<evidence type="ECO:0000256" key="55">
    <source>
        <dbReference type="ARBA" id="ARBA00049019"/>
    </source>
</evidence>
<dbReference type="GO" id="GO:0004312">
    <property type="term" value="F:fatty acid synthase activity"/>
    <property type="evidence" value="ECO:0007669"/>
    <property type="project" value="UniProtKB-EC"/>
</dbReference>
<comment type="catalytic activity">
    <reaction evidence="39">
        <text>(2E)-butenoyl-[ACP] + NADPH + H(+) = butanoyl-[ACP] + NADP(+)</text>
        <dbReference type="Rhea" id="RHEA:41812"/>
        <dbReference type="Rhea" id="RHEA-COMP:9627"/>
        <dbReference type="Rhea" id="RHEA-COMP:9628"/>
        <dbReference type="ChEBI" id="CHEBI:15378"/>
        <dbReference type="ChEBI" id="CHEBI:57783"/>
        <dbReference type="ChEBI" id="CHEBI:58349"/>
        <dbReference type="ChEBI" id="CHEBI:78453"/>
        <dbReference type="ChEBI" id="CHEBI:78454"/>
    </reaction>
    <physiologicalReaction direction="left-to-right" evidence="39">
        <dbReference type="Rhea" id="RHEA:41813"/>
    </physiologicalReaction>
</comment>
<evidence type="ECO:0000256" key="43">
    <source>
        <dbReference type="ARBA" id="ARBA00047953"/>
    </source>
</evidence>
<evidence type="ECO:0000256" key="6">
    <source>
        <dbReference type="ARBA" id="ARBA00013191"/>
    </source>
</evidence>
<dbReference type="SMART" id="SM00827">
    <property type="entry name" value="PKS_AT"/>
    <property type="match status" value="1"/>
</dbReference>
<dbReference type="FunFam" id="3.40.366.10:FF:000005">
    <property type="entry name" value="Fatty acid synthase"/>
    <property type="match status" value="1"/>
</dbReference>
<sequence>MPARFPEVEVHAPVVGRGTVESLEVGGAPHGWGGSGGGDDVVISGISGRLPESSNIEEFSEQLFAGVDLITDDERRWPSGLYGLPTRTGKLKDLVHFDATFFGVHAKQAHVMDPQLRILLELTYEALIDAGVNPSDVRGSRTGVFVGVSDSESEEYWTSDPEKVNGYGLTGCCRAMFPNRISYTFDFSGPSYAIDTACSSSMFAMQQAVSAIRTGQCDSAIIGGVKVLLKPTCSLQFHRLNMLSPEGMCKAFDSSGNGYVRSEAAVVIFLQKASAAKRVYATVINARTNTDGNKEQGITFPSGNMQRKLIKEVYTEAGINPADVAYVEAHGTGTKVGDPQEVNAIADLFCKDRNTPLLVGSVKSNMGHSEPASGLCSVAKVLIAMETGVIPPNLHYQNPNPDIPALSDGRLQVVDKPLPWNGGLVGINSFGFGGANAHIILRANPKPKAPAIQDNIPRLVTLSGRTEEAVNYFLDKVESLPRDDDLTGLLHEIHSSNVTGHGYRGYSILGASTPVREVAQYNGEKRPVWFIFSGMGTQWAGMGKDLMQLEVFEKGIRKCAEALEPEGLNLYDIILSSDESTFDNVMNSFVSIAAVQVALVDVLTAIGIHPDGIVGHSVGELGCAYADGTFTAEQTVLAAYWRGRCILESKLPPGAMAAVGLTWEETKSRCPPEVVPACHNSADNVTVSGSTDATAKFVKSLQAEGIFAKEVKSSGVAFHSRYIAEAAPKLRKYLERIIPNPKQRTSRWISSSIPESAWNTALAQNSSAAYHVNNLLSPVLFQEALGHVPEGAVVIEVAPHSLLQAILKRSLVNTTNVGLMKRLHADNLQFMLSNLGKLYNVGLQPKLARLYQKVNFPVARGTPMLASMVKWDHSMEWSVADFGGKGGSRSGECVIDVDLSKEQDEFLSGHAIDGRVLFPATGYLTLVWKTFAKLQGNSYEDLSVVIEDVQFHRATIMPKEGSVKFLVNIFDGSGNFELCEGGSVVVSGRIYVPEDIEKEQLDLPAPAQPTEPELLPLRTPDIYKDLRLRGYDYGGIFRGIAESDNRGVSGKLQWQGNWISFMDTMLQFSILGQNTRELYLPTRLQRAIINTKRHKQIIEALSEGESVPVHMYCNVNILKAGGVELRGMKASLAPRRQQAQSAPKLEKYTFIPYDNTTQTKSASLDDSGKARSQALTVVLQTALENSGGALKMKVAEVPGDRSAENLLTPLIIDILESEPMLSVEVTIVAANADAYAQAANLEPLGVKFANRNPLAGPVEQNCHLVVGADILSSDSYPGLISNMANSLKPGGFVLLEEGTVVGDDIIKKSGLELAARQLADGRLYLLLRKLAEFPTPLVIHMTDKNFSWVENLKSALKQSEIEGTKVVVVCQGDPLCGVVGLMNCIKQEPGGNNVRCVFLQDAKLPAFSLTVPFFAAQLKKDLVMNIYRGGAWGCYRHLKLDNHSNSTSLQVEHAYINTLTRGDLASLRWIEGPLTYYRPEKKSNTELCHVYYAPLNFRDIMLATGKLPPDALPGDLAGQDCILGLEFSGRNSGGKRVMGMIAARGLATTVLADPGFLWEVPDNWTLEEAATVPVVYGTSYYALVVRGRMRPGNSVLIHAGTGGVGQASIAIALHMGCTVFTTVGSKDKREFLKKRFPQLTDRHICNSRDTTFEQQVLVETDGRGVDLVLNSLAEEKLQASVRCLAKDGRFLEIGKYDLSNNNPLGMAVFLKNTTFHGILLDALFESTSEDKREVVRLMNEGIKSGAVLPLPATVFSETQVEQAFRFIGSGKHIGKVVLKIRDEEPEKVVKPTVKLVSAIPRTYMNPDKSYILVGGLGGFGLELANWLILRGAIKIILTSRSGIRTGYQSLCIRRWQEIGITVKVSTADVTNEKGARQLIKEAAMLGSVGGIFNLAVVLRDAFLENQTEADFKTVCLPKVTGTKILDAVSRELCPELDYFVAFSSVSCGRGNAGQSNYGLANSAMERICEDRQASGLPGVAIQWGAIGDVGLILETMGDNETVVGGTLPQRMSSCLATMDNFLQQPHSVLASMVLAEKRRGGDASSQVGLLDAVGNILGIKDANTVNAQSTLADLGMDSLMGAEIKQTLERNYDLVLSAQEIRSLTFARLIELSSGSAGAPPAGDSAVTAVSPEPITNGQTKDVLPVPDTRQVQFENLTELMPTEVLVQLPSRAIKGSKPLFIVHPIEGVVTALKPVAAELPFPVWGLQCTPDAPLSTIEDLASFYVKHIRKMQAIGPYTLCGYSFGACVAFEMGLQLEKLNERVQLVLLDGSPSYVAAHTGNYRARHSKQSRQDEESDALTYFISLFRDVDYQKTKQLLSSLPTWQARLKQCTDLLKDATLFPAEQLALAAESFYFKLAAADQYQPMGRFSGTISLVRAKDNYMNLGEDYGLSQVCKKKVNIHELSGDHRQILVGDSGKRVADILSHINL</sequence>
<dbReference type="Proteomes" id="UP000502823">
    <property type="component" value="Unassembled WGS sequence"/>
</dbReference>
<dbReference type="Gene3D" id="3.40.50.1820">
    <property type="entry name" value="alpha/beta hydrolase"/>
    <property type="match status" value="2"/>
</dbReference>
<dbReference type="InterPro" id="IPR020806">
    <property type="entry name" value="PKS_PP-bd"/>
</dbReference>
<dbReference type="InterPro" id="IPR049900">
    <property type="entry name" value="PKS_mFAS_DH"/>
</dbReference>
<evidence type="ECO:0000256" key="2">
    <source>
        <dbReference type="ARBA" id="ARBA00012004"/>
    </source>
</evidence>
<comment type="catalytic activity">
    <reaction evidence="62">
        <text>(2E)-decenoyl-[ACP] + NADPH + H(+) = decanoyl-[ACP] + NADP(+)</text>
        <dbReference type="Rhea" id="RHEA:41864"/>
        <dbReference type="Rhea" id="RHEA-COMP:9639"/>
        <dbReference type="Rhea" id="RHEA-COMP:9640"/>
        <dbReference type="ChEBI" id="CHEBI:15378"/>
        <dbReference type="ChEBI" id="CHEBI:57783"/>
        <dbReference type="ChEBI" id="CHEBI:58349"/>
        <dbReference type="ChEBI" id="CHEBI:78467"/>
        <dbReference type="ChEBI" id="CHEBI:78468"/>
    </reaction>
    <physiologicalReaction direction="left-to-right" evidence="62">
        <dbReference type="Rhea" id="RHEA:41865"/>
    </physiologicalReaction>
</comment>
<comment type="catalytic activity">
    <reaction evidence="40">
        <text>dodecanoyl-[ACP] + malonyl-[ACP] + H(+) = 3-oxotetradecanoyl-[ACP] + holo-[ACP] + CO2</text>
        <dbReference type="Rhea" id="RHEA:41884"/>
        <dbReference type="Rhea" id="RHEA-COMP:9623"/>
        <dbReference type="Rhea" id="RHEA-COMP:9644"/>
        <dbReference type="Rhea" id="RHEA-COMP:9645"/>
        <dbReference type="Rhea" id="RHEA-COMP:9685"/>
        <dbReference type="ChEBI" id="CHEBI:15378"/>
        <dbReference type="ChEBI" id="CHEBI:16526"/>
        <dbReference type="ChEBI" id="CHEBI:64479"/>
        <dbReference type="ChEBI" id="CHEBI:65264"/>
        <dbReference type="ChEBI" id="CHEBI:78449"/>
        <dbReference type="ChEBI" id="CHEBI:78473"/>
    </reaction>
    <physiologicalReaction direction="left-to-right" evidence="40">
        <dbReference type="Rhea" id="RHEA:41885"/>
    </physiologicalReaction>
</comment>
<keyword evidence="10" id="KW-0597">Phosphoprotein</keyword>
<evidence type="ECO:0000256" key="54">
    <source>
        <dbReference type="ARBA" id="ARBA00048935"/>
    </source>
</evidence>
<dbReference type="Pfam" id="PF02801">
    <property type="entry name" value="Ketoacyl-synt_C"/>
    <property type="match status" value="1"/>
</dbReference>
<comment type="catalytic activity">
    <reaction evidence="58">
        <text>3-oxododecanoyl-[ACP] + NADPH + H(+) = (3R)-hydroxydodecanoyl-[ACP] + NADP(+)</text>
        <dbReference type="Rhea" id="RHEA:41872"/>
        <dbReference type="Rhea" id="RHEA-COMP:9641"/>
        <dbReference type="Rhea" id="RHEA-COMP:9642"/>
        <dbReference type="ChEBI" id="CHEBI:15378"/>
        <dbReference type="ChEBI" id="CHEBI:57783"/>
        <dbReference type="ChEBI" id="CHEBI:58349"/>
        <dbReference type="ChEBI" id="CHEBI:78469"/>
        <dbReference type="ChEBI" id="CHEBI:78470"/>
    </reaction>
    <physiologicalReaction direction="left-to-right" evidence="58">
        <dbReference type="Rhea" id="RHEA:41873"/>
    </physiologicalReaction>
</comment>
<dbReference type="InterPro" id="IPR013968">
    <property type="entry name" value="PKS_KR"/>
</dbReference>
<evidence type="ECO:0000256" key="21">
    <source>
        <dbReference type="ARBA" id="ARBA00023160"/>
    </source>
</evidence>
<dbReference type="PROSITE" id="PS00606">
    <property type="entry name" value="KS3_1"/>
    <property type="match status" value="1"/>
</dbReference>
<dbReference type="Gene3D" id="3.40.50.150">
    <property type="entry name" value="Vaccinia Virus protein VP39"/>
    <property type="match status" value="1"/>
</dbReference>
<evidence type="ECO:0000256" key="37">
    <source>
        <dbReference type="ARBA" id="ARBA00047440"/>
    </source>
</evidence>
<dbReference type="InterPro" id="IPR020841">
    <property type="entry name" value="PKS_Beta-ketoAc_synthase_dom"/>
</dbReference>
<dbReference type="GO" id="GO:0031177">
    <property type="term" value="F:phosphopantetheine binding"/>
    <property type="evidence" value="ECO:0007669"/>
    <property type="project" value="InterPro"/>
</dbReference>
<dbReference type="EC" id="1.3.1.39" evidence="2"/>
<comment type="catalytic activity">
    <reaction evidence="63">
        <text>octanoyl-[ACP] + malonyl-[ACP] + H(+) = 3-oxodecanoyl-[ACP] + holo-[ACP] + CO2</text>
        <dbReference type="Rhea" id="RHEA:41852"/>
        <dbReference type="Rhea" id="RHEA-COMP:9623"/>
        <dbReference type="Rhea" id="RHEA-COMP:9636"/>
        <dbReference type="Rhea" id="RHEA-COMP:9637"/>
        <dbReference type="Rhea" id="RHEA-COMP:9685"/>
        <dbReference type="ChEBI" id="CHEBI:15378"/>
        <dbReference type="ChEBI" id="CHEBI:16526"/>
        <dbReference type="ChEBI" id="CHEBI:64479"/>
        <dbReference type="ChEBI" id="CHEBI:78449"/>
        <dbReference type="ChEBI" id="CHEBI:78463"/>
        <dbReference type="ChEBI" id="CHEBI:78464"/>
    </reaction>
    <physiologicalReaction direction="left-to-right" evidence="63">
        <dbReference type="Rhea" id="RHEA:41853"/>
    </physiologicalReaction>
</comment>
<dbReference type="InterPro" id="IPR014030">
    <property type="entry name" value="Ketoacyl_synth_N"/>
</dbReference>
<evidence type="ECO:0000259" key="66">
    <source>
        <dbReference type="PROSITE" id="PS52004"/>
    </source>
</evidence>
<comment type="catalytic activity">
    <reaction evidence="36">
        <text>a (3R)-hydroxyacyl-[ACP] + NADP(+) = a 3-oxoacyl-[ACP] + NADPH + H(+)</text>
        <dbReference type="Rhea" id="RHEA:17397"/>
        <dbReference type="Rhea" id="RHEA-COMP:9916"/>
        <dbReference type="Rhea" id="RHEA-COMP:9945"/>
        <dbReference type="ChEBI" id="CHEBI:15378"/>
        <dbReference type="ChEBI" id="CHEBI:57783"/>
        <dbReference type="ChEBI" id="CHEBI:58349"/>
        <dbReference type="ChEBI" id="CHEBI:78776"/>
        <dbReference type="ChEBI" id="CHEBI:78827"/>
        <dbReference type="EC" id="1.1.1.100"/>
    </reaction>
    <physiologicalReaction direction="right-to-left" evidence="36">
        <dbReference type="Rhea" id="RHEA:17399"/>
    </physiologicalReaction>
</comment>
<dbReference type="FunFam" id="3.40.50.720:FF:000209">
    <property type="entry name" value="Polyketide synthase Pks12"/>
    <property type="match status" value="1"/>
</dbReference>
<evidence type="ECO:0000256" key="15">
    <source>
        <dbReference type="ARBA" id="ARBA00022857"/>
    </source>
</evidence>
<dbReference type="GO" id="GO:0006633">
    <property type="term" value="P:fatty acid biosynthetic process"/>
    <property type="evidence" value="ECO:0007669"/>
    <property type="project" value="UniProtKB-UniPathway"/>
</dbReference>
<dbReference type="SUPFAM" id="SSF55048">
    <property type="entry name" value="Probable ACP-binding domain of malonyl-CoA ACP transacylase"/>
    <property type="match status" value="1"/>
</dbReference>
<comment type="catalytic activity">
    <reaction evidence="35">
        <text>hexanoyl-[ACP] + malonyl-[ACP] + H(+) = 3-oxooctanoyl-[ACP] + holo-[ACP] + CO2</text>
        <dbReference type="Rhea" id="RHEA:41836"/>
        <dbReference type="Rhea" id="RHEA-COMP:9623"/>
        <dbReference type="Rhea" id="RHEA-COMP:9632"/>
        <dbReference type="Rhea" id="RHEA-COMP:9633"/>
        <dbReference type="Rhea" id="RHEA-COMP:9685"/>
        <dbReference type="ChEBI" id="CHEBI:15378"/>
        <dbReference type="ChEBI" id="CHEBI:16526"/>
        <dbReference type="ChEBI" id="CHEBI:64479"/>
        <dbReference type="ChEBI" id="CHEBI:78449"/>
        <dbReference type="ChEBI" id="CHEBI:78459"/>
        <dbReference type="ChEBI" id="CHEBI:78460"/>
    </reaction>
    <physiologicalReaction direction="left-to-right" evidence="35">
        <dbReference type="Rhea" id="RHEA:41837"/>
    </physiologicalReaction>
</comment>
<comment type="catalytic activity">
    <reaction evidence="48">
        <text>(2E)-octenoyl-[ACP] + NADPH + H(+) = octanoyl-[ACP] + NADP(+)</text>
        <dbReference type="Rhea" id="RHEA:41848"/>
        <dbReference type="Rhea" id="RHEA-COMP:9635"/>
        <dbReference type="Rhea" id="RHEA-COMP:9636"/>
        <dbReference type="ChEBI" id="CHEBI:15378"/>
        <dbReference type="ChEBI" id="CHEBI:57783"/>
        <dbReference type="ChEBI" id="CHEBI:58349"/>
        <dbReference type="ChEBI" id="CHEBI:78462"/>
        <dbReference type="ChEBI" id="CHEBI:78463"/>
    </reaction>
    <physiologicalReaction direction="left-to-right" evidence="48">
        <dbReference type="Rhea" id="RHEA:41849"/>
    </physiologicalReaction>
</comment>
<dbReference type="PROSITE" id="PS52019">
    <property type="entry name" value="PKS_MFAS_DH"/>
    <property type="match status" value="1"/>
</dbReference>
<evidence type="ECO:0000256" key="27">
    <source>
        <dbReference type="ARBA" id="ARBA00023394"/>
    </source>
</evidence>
<comment type="catalytic activity">
    <reaction evidence="23">
        <text>(3R)-hydroxyoctanoyl-[ACP] = (2E)-octenoyl-[ACP] + H2O</text>
        <dbReference type="Rhea" id="RHEA:41844"/>
        <dbReference type="Rhea" id="RHEA-COMP:9634"/>
        <dbReference type="Rhea" id="RHEA-COMP:9635"/>
        <dbReference type="ChEBI" id="CHEBI:15377"/>
        <dbReference type="ChEBI" id="CHEBI:78461"/>
        <dbReference type="ChEBI" id="CHEBI:78462"/>
    </reaction>
    <physiologicalReaction direction="left-to-right" evidence="23">
        <dbReference type="Rhea" id="RHEA:41845"/>
    </physiologicalReaction>
</comment>
<comment type="catalytic activity">
    <reaction evidence="37">
        <text>3-oxodecanoyl-[ACP] + NADPH + H(+) = (3R)-hydroxydecanoyl-[ACP] + NADP(+)</text>
        <dbReference type="Rhea" id="RHEA:41856"/>
        <dbReference type="Rhea" id="RHEA-COMP:9637"/>
        <dbReference type="Rhea" id="RHEA-COMP:9638"/>
        <dbReference type="ChEBI" id="CHEBI:15378"/>
        <dbReference type="ChEBI" id="CHEBI:57783"/>
        <dbReference type="ChEBI" id="CHEBI:58349"/>
        <dbReference type="ChEBI" id="CHEBI:78464"/>
        <dbReference type="ChEBI" id="CHEBI:78466"/>
    </reaction>
    <physiologicalReaction direction="left-to-right" evidence="37">
        <dbReference type="Rhea" id="RHEA:41857"/>
    </physiologicalReaction>
</comment>
<comment type="catalytic activity">
    <reaction evidence="31">
        <text>(3R)-hydroxybutanoyl-[ACP] = (2E)-butenoyl-[ACP] + H2O</text>
        <dbReference type="Rhea" id="RHEA:41808"/>
        <dbReference type="Rhea" id="RHEA-COMP:9626"/>
        <dbReference type="Rhea" id="RHEA-COMP:9627"/>
        <dbReference type="ChEBI" id="CHEBI:15377"/>
        <dbReference type="ChEBI" id="CHEBI:78451"/>
        <dbReference type="ChEBI" id="CHEBI:78453"/>
    </reaction>
    <physiologicalReaction direction="left-to-right" evidence="31">
        <dbReference type="Rhea" id="RHEA:41809"/>
    </physiologicalReaction>
</comment>
<evidence type="ECO:0000256" key="42">
    <source>
        <dbReference type="ARBA" id="ARBA00047897"/>
    </source>
</evidence>
<keyword evidence="18" id="KW-0560">Oxidoreductase</keyword>
<dbReference type="Pfam" id="PF00975">
    <property type="entry name" value="Thioesterase"/>
    <property type="match status" value="1"/>
</dbReference>
<dbReference type="InterPro" id="IPR020807">
    <property type="entry name" value="PKS_DH"/>
</dbReference>
<dbReference type="InterPro" id="IPR016035">
    <property type="entry name" value="Acyl_Trfase/lysoPLipase"/>
</dbReference>
<dbReference type="Pfam" id="PF00550">
    <property type="entry name" value="PP-binding"/>
    <property type="match status" value="1"/>
</dbReference>
<dbReference type="Pfam" id="PF00109">
    <property type="entry name" value="ketoacyl-synt"/>
    <property type="match status" value="1"/>
</dbReference>
<dbReference type="InterPro" id="IPR032821">
    <property type="entry name" value="PKS_assoc"/>
</dbReference>
<organism evidence="68 69">
    <name type="scientific">Coptotermes formosanus</name>
    <name type="common">Formosan subterranean termite</name>
    <dbReference type="NCBI Taxonomy" id="36987"/>
    <lineage>
        <taxon>Eukaryota</taxon>
        <taxon>Metazoa</taxon>
        <taxon>Ecdysozoa</taxon>
        <taxon>Arthropoda</taxon>
        <taxon>Hexapoda</taxon>
        <taxon>Insecta</taxon>
        <taxon>Pterygota</taxon>
        <taxon>Neoptera</taxon>
        <taxon>Polyneoptera</taxon>
        <taxon>Dictyoptera</taxon>
        <taxon>Blattodea</taxon>
        <taxon>Blattoidea</taxon>
        <taxon>Termitoidae</taxon>
        <taxon>Rhinotermitidae</taxon>
        <taxon>Coptotermes</taxon>
    </lineage>
</organism>
<dbReference type="Pfam" id="PF21149">
    <property type="entry name" value="FAS_pseudo-KR"/>
    <property type="match status" value="1"/>
</dbReference>
<comment type="catalytic activity">
    <reaction evidence="51">
        <text>a 2,3-saturated acyl-[ACP] + NADP(+) = a (2E)-enoyl-[ACP] + NADPH + H(+)</text>
        <dbReference type="Rhea" id="RHEA:22564"/>
        <dbReference type="Rhea" id="RHEA-COMP:9925"/>
        <dbReference type="Rhea" id="RHEA-COMP:9926"/>
        <dbReference type="ChEBI" id="CHEBI:15378"/>
        <dbReference type="ChEBI" id="CHEBI:57783"/>
        <dbReference type="ChEBI" id="CHEBI:58349"/>
        <dbReference type="ChEBI" id="CHEBI:78784"/>
        <dbReference type="ChEBI" id="CHEBI:78785"/>
        <dbReference type="EC" id="1.3.1.39"/>
    </reaction>
    <physiologicalReaction direction="right-to-left" evidence="51">
        <dbReference type="Rhea" id="RHEA:22566"/>
    </physiologicalReaction>
</comment>
<comment type="catalytic activity">
    <reaction evidence="26">
        <text>(3R)-hydroxydecanoyl-[ACP] = (2E)-decenoyl-[ACP] + H2O</text>
        <dbReference type="Rhea" id="RHEA:41860"/>
        <dbReference type="Rhea" id="RHEA-COMP:9638"/>
        <dbReference type="Rhea" id="RHEA-COMP:9639"/>
        <dbReference type="ChEBI" id="CHEBI:15377"/>
        <dbReference type="ChEBI" id="CHEBI:78466"/>
        <dbReference type="ChEBI" id="CHEBI:78467"/>
    </reaction>
    <physiologicalReaction direction="left-to-right" evidence="26">
        <dbReference type="Rhea" id="RHEA:41861"/>
    </physiologicalReaction>
</comment>
<comment type="caution">
    <text evidence="68">The sequence shown here is derived from an EMBL/GenBank/DDBJ whole genome shotgun (WGS) entry which is preliminary data.</text>
</comment>
<evidence type="ECO:0000256" key="56">
    <source>
        <dbReference type="ARBA" id="ARBA00049109"/>
    </source>
</evidence>
<evidence type="ECO:0000256" key="3">
    <source>
        <dbReference type="ARBA" id="ARBA00012480"/>
    </source>
</evidence>
<comment type="catalytic activity">
    <reaction evidence="54">
        <text>3-oxotetradecanoyl-[ACP] + NADPH + H(+) = (3R)-hydroxytetradecanoyl-[ACP] + NADP(+)</text>
        <dbReference type="Rhea" id="RHEA:41888"/>
        <dbReference type="Rhea" id="RHEA-COMP:9645"/>
        <dbReference type="Rhea" id="RHEA-COMP:9646"/>
        <dbReference type="ChEBI" id="CHEBI:15378"/>
        <dbReference type="ChEBI" id="CHEBI:57783"/>
        <dbReference type="ChEBI" id="CHEBI:58349"/>
        <dbReference type="ChEBI" id="CHEBI:78473"/>
        <dbReference type="ChEBI" id="CHEBI:78474"/>
    </reaction>
    <physiologicalReaction direction="left-to-right" evidence="54">
        <dbReference type="Rhea" id="RHEA:41889"/>
    </physiologicalReaction>
</comment>
<dbReference type="SMART" id="SM00826">
    <property type="entry name" value="PKS_DH"/>
    <property type="match status" value="1"/>
</dbReference>
<comment type="catalytic activity">
    <reaction evidence="53">
        <text>hexadecanoyl-[ACP] + H2O = hexadecanoate + holo-[ACP] + H(+)</text>
        <dbReference type="Rhea" id="RHEA:41932"/>
        <dbReference type="Rhea" id="RHEA-COMP:9652"/>
        <dbReference type="Rhea" id="RHEA-COMP:9685"/>
        <dbReference type="ChEBI" id="CHEBI:7896"/>
        <dbReference type="ChEBI" id="CHEBI:15377"/>
        <dbReference type="ChEBI" id="CHEBI:15378"/>
        <dbReference type="ChEBI" id="CHEBI:64479"/>
        <dbReference type="ChEBI" id="CHEBI:78483"/>
        <dbReference type="EC" id="3.1.2.14"/>
    </reaction>
    <physiologicalReaction direction="left-to-right" evidence="53">
        <dbReference type="Rhea" id="RHEA:41933"/>
    </physiologicalReaction>
</comment>
<evidence type="ECO:0000256" key="34">
    <source>
        <dbReference type="ARBA" id="ARBA00047300"/>
    </source>
</evidence>
<evidence type="ECO:0000256" key="40">
    <source>
        <dbReference type="ARBA" id="ARBA00047578"/>
    </source>
</evidence>
<dbReference type="PANTHER" id="PTHR43775:SF7">
    <property type="entry name" value="FATTY ACID SYNTHASE"/>
    <property type="match status" value="1"/>
</dbReference>
<comment type="catalytic activity">
    <reaction evidence="49">
        <text>a fatty acyl-[ACP] + malonyl-[ACP] + H(+) = a 3-oxoacyl-[ACP] + holo-[ACP] + CO2</text>
        <dbReference type="Rhea" id="RHEA:22836"/>
        <dbReference type="Rhea" id="RHEA-COMP:9623"/>
        <dbReference type="Rhea" id="RHEA-COMP:9685"/>
        <dbReference type="Rhea" id="RHEA-COMP:9916"/>
        <dbReference type="Rhea" id="RHEA-COMP:14125"/>
        <dbReference type="ChEBI" id="CHEBI:15378"/>
        <dbReference type="ChEBI" id="CHEBI:16526"/>
        <dbReference type="ChEBI" id="CHEBI:64479"/>
        <dbReference type="ChEBI" id="CHEBI:78449"/>
        <dbReference type="ChEBI" id="CHEBI:78776"/>
        <dbReference type="ChEBI" id="CHEBI:138651"/>
        <dbReference type="EC" id="2.3.1.41"/>
    </reaction>
    <physiologicalReaction direction="left-to-right" evidence="49">
        <dbReference type="Rhea" id="RHEA:22837"/>
    </physiologicalReaction>
</comment>
<comment type="catalytic activity">
    <reaction evidence="38">
        <text>tetradecanoyl-[ACP] + malonyl-[ACP] + H(+) = 3-oxohexadecanoyl-[ACP] + holo-[ACP] + CO2</text>
        <dbReference type="Rhea" id="RHEA:41900"/>
        <dbReference type="Rhea" id="RHEA-COMP:9623"/>
        <dbReference type="Rhea" id="RHEA-COMP:9648"/>
        <dbReference type="Rhea" id="RHEA-COMP:9649"/>
        <dbReference type="Rhea" id="RHEA-COMP:9685"/>
        <dbReference type="ChEBI" id="CHEBI:15378"/>
        <dbReference type="ChEBI" id="CHEBI:16526"/>
        <dbReference type="ChEBI" id="CHEBI:64479"/>
        <dbReference type="ChEBI" id="CHEBI:78449"/>
        <dbReference type="ChEBI" id="CHEBI:78477"/>
        <dbReference type="ChEBI" id="CHEBI:78478"/>
    </reaction>
    <physiologicalReaction direction="left-to-right" evidence="38">
        <dbReference type="Rhea" id="RHEA:41901"/>
    </physiologicalReaction>
</comment>
<dbReference type="SMART" id="SM00822">
    <property type="entry name" value="PKS_KR"/>
    <property type="match status" value="1"/>
</dbReference>
<comment type="catalytic activity">
    <reaction evidence="42">
        <text>(2E)-hexenoyl-[ACP] + NADPH + H(+) = hexanoyl-[ACP] + NADP(+)</text>
        <dbReference type="Rhea" id="RHEA:41832"/>
        <dbReference type="Rhea" id="RHEA-COMP:9631"/>
        <dbReference type="Rhea" id="RHEA-COMP:9632"/>
        <dbReference type="ChEBI" id="CHEBI:15378"/>
        <dbReference type="ChEBI" id="CHEBI:57783"/>
        <dbReference type="ChEBI" id="CHEBI:58349"/>
        <dbReference type="ChEBI" id="CHEBI:78458"/>
        <dbReference type="ChEBI" id="CHEBI:78459"/>
    </reaction>
    <physiologicalReaction direction="left-to-right" evidence="42">
        <dbReference type="Rhea" id="RHEA:41833"/>
    </physiologicalReaction>
</comment>
<evidence type="ECO:0000256" key="38">
    <source>
        <dbReference type="ARBA" id="ARBA00047451"/>
    </source>
</evidence>
<comment type="catalytic activity">
    <reaction evidence="56">
        <text>decanoyl-[ACP] + malonyl-[ACP] + H(+) = 3-oxododecanoyl-[ACP] + holo-[ACP] + CO2</text>
        <dbReference type="Rhea" id="RHEA:41868"/>
        <dbReference type="Rhea" id="RHEA-COMP:9623"/>
        <dbReference type="Rhea" id="RHEA-COMP:9640"/>
        <dbReference type="Rhea" id="RHEA-COMP:9641"/>
        <dbReference type="Rhea" id="RHEA-COMP:9685"/>
        <dbReference type="ChEBI" id="CHEBI:15378"/>
        <dbReference type="ChEBI" id="CHEBI:16526"/>
        <dbReference type="ChEBI" id="CHEBI:64479"/>
        <dbReference type="ChEBI" id="CHEBI:78449"/>
        <dbReference type="ChEBI" id="CHEBI:78468"/>
        <dbReference type="ChEBI" id="CHEBI:78469"/>
    </reaction>
    <physiologicalReaction direction="left-to-right" evidence="56">
        <dbReference type="Rhea" id="RHEA:41869"/>
    </physiologicalReaction>
</comment>
<dbReference type="CDD" id="cd00833">
    <property type="entry name" value="PKS"/>
    <property type="match status" value="1"/>
</dbReference>
<comment type="catalytic activity">
    <reaction evidence="45">
        <text>hexadecanoyl-[ACP] + malonyl-[ACP] + H(+) = 3-oxooctadecanoyl-[ACP] + holo-[ACP] + CO2</text>
        <dbReference type="Rhea" id="RHEA:41916"/>
        <dbReference type="Rhea" id="RHEA-COMP:9623"/>
        <dbReference type="Rhea" id="RHEA-COMP:9652"/>
        <dbReference type="Rhea" id="RHEA-COMP:9653"/>
        <dbReference type="Rhea" id="RHEA-COMP:9685"/>
        <dbReference type="ChEBI" id="CHEBI:15378"/>
        <dbReference type="ChEBI" id="CHEBI:16526"/>
        <dbReference type="ChEBI" id="CHEBI:64479"/>
        <dbReference type="ChEBI" id="CHEBI:78449"/>
        <dbReference type="ChEBI" id="CHEBI:78483"/>
        <dbReference type="ChEBI" id="CHEBI:78487"/>
    </reaction>
    <physiologicalReaction direction="left-to-right" evidence="45">
        <dbReference type="Rhea" id="RHEA:41917"/>
    </physiologicalReaction>
</comment>
<feature type="domain" description="PKS/mFAS DH" evidence="67">
    <location>
        <begin position="873"/>
        <end position="1141"/>
    </location>
</feature>
<dbReference type="InterPro" id="IPR020843">
    <property type="entry name" value="ER"/>
</dbReference>
<reference evidence="69" key="1">
    <citation type="submission" date="2020-01" db="EMBL/GenBank/DDBJ databases">
        <title>Draft genome sequence of the Termite Coptotermes fromosanus.</title>
        <authorList>
            <person name="Itakura S."/>
            <person name="Yosikawa Y."/>
            <person name="Umezawa K."/>
        </authorList>
    </citation>
    <scope>NUCLEOTIDE SEQUENCE [LARGE SCALE GENOMIC DNA]</scope>
</reference>
<keyword evidence="9" id="KW-0444">Lipid biosynthesis</keyword>
<evidence type="ECO:0000256" key="39">
    <source>
        <dbReference type="ARBA" id="ARBA00047500"/>
    </source>
</evidence>
<dbReference type="InterPro" id="IPR049552">
    <property type="entry name" value="PKS_DH_N"/>
</dbReference>
<comment type="catalytic activity">
    <reaction evidence="50">
        <text>3-oxohexanoyl-[ACP] + NADPH + H(+) = (3R)-hydroxyhexanoyl-[ACP] + NADP(+)</text>
        <dbReference type="Rhea" id="RHEA:41824"/>
        <dbReference type="Rhea" id="RHEA-COMP:9629"/>
        <dbReference type="Rhea" id="RHEA-COMP:9630"/>
        <dbReference type="ChEBI" id="CHEBI:15378"/>
        <dbReference type="ChEBI" id="CHEBI:57783"/>
        <dbReference type="ChEBI" id="CHEBI:58349"/>
        <dbReference type="ChEBI" id="CHEBI:78456"/>
        <dbReference type="ChEBI" id="CHEBI:78457"/>
    </reaction>
    <physiologicalReaction direction="left-to-right" evidence="50">
        <dbReference type="Rhea" id="RHEA:41825"/>
    </physiologicalReaction>
</comment>
<evidence type="ECO:0000256" key="62">
    <source>
        <dbReference type="ARBA" id="ARBA00049521"/>
    </source>
</evidence>
<dbReference type="SUPFAM" id="SSF50129">
    <property type="entry name" value="GroES-like"/>
    <property type="match status" value="1"/>
</dbReference>
<dbReference type="InterPro" id="IPR016036">
    <property type="entry name" value="Malonyl_transacylase_ACP-bd"/>
</dbReference>
<dbReference type="GO" id="GO:0016297">
    <property type="term" value="F:fatty acyl-[ACP] hydrolase activity"/>
    <property type="evidence" value="ECO:0007669"/>
    <property type="project" value="UniProtKB-EC"/>
</dbReference>
<evidence type="ECO:0000256" key="35">
    <source>
        <dbReference type="ARBA" id="ARBA00047394"/>
    </source>
</evidence>
<feature type="active site" description="Proton acceptor; for dehydratase activity" evidence="64">
    <location>
        <position position="910"/>
    </location>
</feature>
<evidence type="ECO:0000256" key="28">
    <source>
        <dbReference type="ARBA" id="ARBA00023398"/>
    </source>
</evidence>
<evidence type="ECO:0000256" key="33">
    <source>
        <dbReference type="ARBA" id="ARBA00044883"/>
    </source>
</evidence>
<dbReference type="FunFam" id="3.90.180.10:FF:000015">
    <property type="entry name" value="Fatty acid synthase"/>
    <property type="match status" value="1"/>
</dbReference>
<evidence type="ECO:0000256" key="44">
    <source>
        <dbReference type="ARBA" id="ARBA00047961"/>
    </source>
</evidence>
<evidence type="ECO:0000256" key="53">
    <source>
        <dbReference type="ARBA" id="ARBA00048704"/>
    </source>
</evidence>
<dbReference type="PANTHER" id="PTHR43775">
    <property type="entry name" value="FATTY ACID SYNTHASE"/>
    <property type="match status" value="1"/>
</dbReference>
<dbReference type="InterPro" id="IPR014043">
    <property type="entry name" value="Acyl_transferase_dom"/>
</dbReference>
<evidence type="ECO:0000256" key="41">
    <source>
        <dbReference type="ARBA" id="ARBA00047810"/>
    </source>
</evidence>
<dbReference type="SUPFAM" id="SSF53901">
    <property type="entry name" value="Thiolase-like"/>
    <property type="match status" value="1"/>
</dbReference>
<comment type="catalytic activity">
    <reaction evidence="55">
        <text>(2E)-octadecenoyl-[ACP] + NADPH + H(+) = octadecanoyl-[ACP] + NADP(+)</text>
        <dbReference type="Rhea" id="RHEA:41928"/>
        <dbReference type="Rhea" id="RHEA-COMP:9655"/>
        <dbReference type="Rhea" id="RHEA-COMP:9656"/>
        <dbReference type="ChEBI" id="CHEBI:15378"/>
        <dbReference type="ChEBI" id="CHEBI:57783"/>
        <dbReference type="ChEBI" id="CHEBI:58349"/>
        <dbReference type="ChEBI" id="CHEBI:78489"/>
        <dbReference type="ChEBI" id="CHEBI:78495"/>
    </reaction>
    <physiologicalReaction direction="left-to-right" evidence="55">
        <dbReference type="Rhea" id="RHEA:41929"/>
    </physiologicalReaction>
</comment>
<keyword evidence="22" id="KW-0511">Multifunctional enzyme</keyword>
<feature type="active site" description="Proton donor; for dehydratase activity" evidence="64">
    <location>
        <position position="1063"/>
    </location>
</feature>
<evidence type="ECO:0000256" key="17">
    <source>
        <dbReference type="ARBA" id="ARBA00022990"/>
    </source>
</evidence>
<comment type="catalytic activity">
    <reaction evidence="57">
        <text>(2E)-tetradecenoyl-[ACP] + NADPH + H(+) = tetradecanoyl-[ACP] + NADP(+)</text>
        <dbReference type="Rhea" id="RHEA:41896"/>
        <dbReference type="Rhea" id="RHEA-COMP:9647"/>
        <dbReference type="Rhea" id="RHEA-COMP:9648"/>
        <dbReference type="ChEBI" id="CHEBI:15378"/>
        <dbReference type="ChEBI" id="CHEBI:57783"/>
        <dbReference type="ChEBI" id="CHEBI:58349"/>
        <dbReference type="ChEBI" id="CHEBI:78475"/>
        <dbReference type="ChEBI" id="CHEBI:78477"/>
    </reaction>
    <physiologicalReaction direction="left-to-right" evidence="57">
        <dbReference type="Rhea" id="RHEA:41897"/>
    </physiologicalReaction>
</comment>
<evidence type="ECO:0000256" key="58">
    <source>
        <dbReference type="ARBA" id="ARBA00049263"/>
    </source>
</evidence>
<evidence type="ECO:0000256" key="57">
    <source>
        <dbReference type="ARBA" id="ARBA00049171"/>
    </source>
</evidence>
<dbReference type="SUPFAM" id="SSF52151">
    <property type="entry name" value="FabD/lysophospholipase-like"/>
    <property type="match status" value="1"/>
</dbReference>
<dbReference type="OrthoDB" id="329835at2759"/>
<evidence type="ECO:0000256" key="48">
    <source>
        <dbReference type="ARBA" id="ARBA00048420"/>
    </source>
</evidence>
<evidence type="ECO:0000256" key="13">
    <source>
        <dbReference type="ARBA" id="ARBA00022801"/>
    </source>
</evidence>
<evidence type="ECO:0000256" key="1">
    <source>
        <dbReference type="ARBA" id="ARBA00005189"/>
    </source>
</evidence>
<dbReference type="InterPro" id="IPR011032">
    <property type="entry name" value="GroES-like_sf"/>
</dbReference>
<keyword evidence="69" id="KW-1185">Reference proteome</keyword>
<evidence type="ECO:0000256" key="9">
    <source>
        <dbReference type="ARBA" id="ARBA00022516"/>
    </source>
</evidence>
<comment type="catalytic activity">
    <reaction evidence="28">
        <text>(3R)-hydroxytetradecanoyl-[ACP] = (2E)-tetradecenoyl-[ACP] + H2O</text>
        <dbReference type="Rhea" id="RHEA:41892"/>
        <dbReference type="Rhea" id="RHEA-COMP:9646"/>
        <dbReference type="Rhea" id="RHEA-COMP:9647"/>
        <dbReference type="ChEBI" id="CHEBI:15377"/>
        <dbReference type="ChEBI" id="CHEBI:78474"/>
        <dbReference type="ChEBI" id="CHEBI:78475"/>
    </reaction>
    <physiologicalReaction direction="left-to-right" evidence="28">
        <dbReference type="Rhea" id="RHEA:41893"/>
    </physiologicalReaction>
</comment>
<dbReference type="SUPFAM" id="SSF51735">
    <property type="entry name" value="NAD(P)-binding Rossmann-fold domains"/>
    <property type="match status" value="2"/>
</dbReference>
<dbReference type="EC" id="2.3.1.41" evidence="6"/>
<comment type="catalytic activity">
    <reaction evidence="29">
        <text>(3R)-hydroxyoctadecanoyl-[ACP] = (2E)-octadecenoyl-[ACP] + H2O</text>
        <dbReference type="Rhea" id="RHEA:41924"/>
        <dbReference type="Rhea" id="RHEA-COMP:9654"/>
        <dbReference type="Rhea" id="RHEA-COMP:9655"/>
        <dbReference type="ChEBI" id="CHEBI:15377"/>
        <dbReference type="ChEBI" id="CHEBI:78488"/>
        <dbReference type="ChEBI" id="CHEBI:78489"/>
    </reaction>
    <physiologicalReaction direction="left-to-right" evidence="29">
        <dbReference type="Rhea" id="RHEA:41925"/>
    </physiologicalReaction>
</comment>
<evidence type="ECO:0000256" key="25">
    <source>
        <dbReference type="ARBA" id="ARBA00023373"/>
    </source>
</evidence>
<comment type="catalytic activity">
    <reaction evidence="59">
        <text>3-oxohexadecanoyl-[ACP] + NADPH + H(+) = (3R)-hydroxyhexadecanoyl-[ACP] + NADP(+)</text>
        <dbReference type="Rhea" id="RHEA:41904"/>
        <dbReference type="Rhea" id="RHEA-COMP:9649"/>
        <dbReference type="Rhea" id="RHEA-COMP:9650"/>
        <dbReference type="ChEBI" id="CHEBI:15378"/>
        <dbReference type="ChEBI" id="CHEBI:57783"/>
        <dbReference type="ChEBI" id="CHEBI:58349"/>
        <dbReference type="ChEBI" id="CHEBI:78478"/>
        <dbReference type="ChEBI" id="CHEBI:78480"/>
    </reaction>
    <physiologicalReaction direction="left-to-right" evidence="59">
        <dbReference type="Rhea" id="RHEA:41905"/>
    </physiologicalReaction>
</comment>
<dbReference type="Gene3D" id="3.30.70.3290">
    <property type="match status" value="1"/>
</dbReference>
<evidence type="ECO:0000256" key="14">
    <source>
        <dbReference type="ARBA" id="ARBA00022832"/>
    </source>
</evidence>
<dbReference type="EC" id="1.1.1.100" evidence="5"/>
<evidence type="ECO:0000256" key="49">
    <source>
        <dbReference type="ARBA" id="ARBA00048506"/>
    </source>
</evidence>
<evidence type="ECO:0000256" key="7">
    <source>
        <dbReference type="ARBA" id="ARBA00018769"/>
    </source>
</evidence>
<dbReference type="Gene3D" id="1.10.1200.10">
    <property type="entry name" value="ACP-like"/>
    <property type="match status" value="1"/>
</dbReference>
<keyword evidence="17" id="KW-0007">Acetylation</keyword>
<dbReference type="SUPFAM" id="SSF53474">
    <property type="entry name" value="alpha/beta-Hydrolases"/>
    <property type="match status" value="1"/>
</dbReference>
<evidence type="ECO:0000256" key="11">
    <source>
        <dbReference type="ARBA" id="ARBA00022679"/>
    </source>
</evidence>
<evidence type="ECO:0000256" key="61">
    <source>
        <dbReference type="ARBA" id="ARBA00049449"/>
    </source>
</evidence>
<evidence type="ECO:0000313" key="68">
    <source>
        <dbReference type="EMBL" id="GFG37359.1"/>
    </source>
</evidence>
<name>A0A6L2PXU7_COPFO</name>
<dbReference type="Pfam" id="PF08659">
    <property type="entry name" value="KR"/>
    <property type="match status" value="1"/>
</dbReference>
<dbReference type="InterPro" id="IPR029058">
    <property type="entry name" value="AB_hydrolase_fold"/>
</dbReference>
<feature type="domain" description="Ketosynthase family 3 (KS3)" evidence="66">
    <location>
        <begin position="38"/>
        <end position="443"/>
    </location>
</feature>
<evidence type="ECO:0000256" key="31">
    <source>
        <dbReference type="ARBA" id="ARBA00023402"/>
    </source>
</evidence>
<comment type="pathway">
    <text evidence="1">Lipid metabolism.</text>
</comment>
<dbReference type="GO" id="GO:0141148">
    <property type="term" value="F:enoyl-[acyl-carrier-protein] reductase (NADPH) activity"/>
    <property type="evidence" value="ECO:0007669"/>
    <property type="project" value="UniProtKB-EC"/>
</dbReference>
<dbReference type="SMART" id="SM00823">
    <property type="entry name" value="PKS_PP"/>
    <property type="match status" value="1"/>
</dbReference>
<evidence type="ECO:0000256" key="36">
    <source>
        <dbReference type="ARBA" id="ARBA00047400"/>
    </source>
</evidence>
<comment type="catalytic activity">
    <reaction evidence="43">
        <text>3-oxobutanoyl-[ACP] + NADPH + H(+) = (3R)-hydroxybutanoyl-[ACP] + NADP(+)</text>
        <dbReference type="Rhea" id="RHEA:41804"/>
        <dbReference type="Rhea" id="RHEA-COMP:9625"/>
        <dbReference type="Rhea" id="RHEA-COMP:9626"/>
        <dbReference type="ChEBI" id="CHEBI:15378"/>
        <dbReference type="ChEBI" id="CHEBI:57783"/>
        <dbReference type="ChEBI" id="CHEBI:58349"/>
        <dbReference type="ChEBI" id="CHEBI:78450"/>
        <dbReference type="ChEBI" id="CHEBI:78451"/>
    </reaction>
    <physiologicalReaction direction="left-to-right" evidence="43">
        <dbReference type="Rhea" id="RHEA:41805"/>
    </physiologicalReaction>
</comment>
<dbReference type="InterPro" id="IPR009081">
    <property type="entry name" value="PP-bd_ACP"/>
</dbReference>
<comment type="catalytic activity">
    <reaction evidence="27">
        <text>a (3R)-hydroxyacyl-[ACP] = a (2E)-enoyl-[ACP] + H2O</text>
        <dbReference type="Rhea" id="RHEA:13097"/>
        <dbReference type="Rhea" id="RHEA-COMP:9925"/>
        <dbReference type="Rhea" id="RHEA-COMP:9945"/>
        <dbReference type="ChEBI" id="CHEBI:15377"/>
        <dbReference type="ChEBI" id="CHEBI:78784"/>
        <dbReference type="ChEBI" id="CHEBI:78827"/>
        <dbReference type="EC" id="4.2.1.59"/>
    </reaction>
    <physiologicalReaction direction="left-to-right" evidence="27">
        <dbReference type="Rhea" id="RHEA:13098"/>
    </physiologicalReaction>
</comment>
<evidence type="ECO:0000259" key="65">
    <source>
        <dbReference type="PROSITE" id="PS50075"/>
    </source>
</evidence>
<dbReference type="Pfam" id="PF21089">
    <property type="entry name" value="PKS_DH_N"/>
    <property type="match status" value="1"/>
</dbReference>
<evidence type="ECO:0000256" key="63">
    <source>
        <dbReference type="ARBA" id="ARBA00049533"/>
    </source>
</evidence>
<evidence type="ECO:0000256" key="52">
    <source>
        <dbReference type="ARBA" id="ARBA00048691"/>
    </source>
</evidence>
<dbReference type="PROSITE" id="PS50075">
    <property type="entry name" value="CARRIER"/>
    <property type="match status" value="1"/>
</dbReference>
<dbReference type="SUPFAM" id="SSF47336">
    <property type="entry name" value="ACP-like"/>
    <property type="match status" value="1"/>
</dbReference>
<keyword evidence="15" id="KW-0521">NADP</keyword>
<dbReference type="InterPro" id="IPR001031">
    <property type="entry name" value="Thioesterase"/>
</dbReference>
<feature type="domain" description="Carrier" evidence="65">
    <location>
        <begin position="2043"/>
        <end position="2120"/>
    </location>
</feature>